<dbReference type="Pfam" id="PF00105">
    <property type="entry name" value="zf-C4"/>
    <property type="match status" value="1"/>
</dbReference>
<feature type="domain" description="NR LBD" evidence="10">
    <location>
        <begin position="152"/>
        <end position="387"/>
    </location>
</feature>
<sequence>MSASSSKPYECLICAAPIYNTNLGIDACRACTVFYRRHLNSEKPLLCRKGTNDCFEQNTRPLCRKCRFVRFSVVLTQSTSGRQQTITVSTLDSADCGSDSSDHNSIDLSEENKSDFIDHRSFDIFSSCTRDSPFFDRMKRAYGMLCVVRNCGELGIVEQDEEKQKQGDEMVFYPITHTVKMPSIRILSGGLIQFFSAVFDDFNVLSVESKNYILERAIRVIHSLDGLYRAVHHFPGEDTLTPTYMSYINYHLIEQFAEKMSLCNFTDVLREMKGNYTRSVDIVRACYKRVNPTNEEFLALMGLSLWSNDASLVNDEYMKFVSHNRSAIMSELHKFYTNQGIADYSTRLGDILCLLDCIENNTQRSQEDITMIRLMKSLNGDVSDLKC</sequence>
<proteinExistence type="predicted"/>
<dbReference type="PROSITE" id="PS51030">
    <property type="entry name" value="NUCLEAR_REC_DBD_2"/>
    <property type="match status" value="1"/>
</dbReference>
<dbReference type="PANTHER" id="PTHR46011:SF6">
    <property type="entry name" value="HIGH ZINC ACTIVATED NUCLEAR RECEPTOR PROTEIN"/>
    <property type="match status" value="1"/>
</dbReference>
<keyword evidence="7" id="KW-0675">Receptor</keyword>
<gene>
    <name evidence="11" type="ORF">PMAYCL1PPCAC_09829</name>
</gene>
<keyword evidence="12" id="KW-1185">Reference proteome</keyword>
<dbReference type="GO" id="GO:0008270">
    <property type="term" value="F:zinc ion binding"/>
    <property type="evidence" value="ECO:0007669"/>
    <property type="project" value="UniProtKB-KW"/>
</dbReference>
<feature type="domain" description="Nuclear receptor" evidence="9">
    <location>
        <begin position="8"/>
        <end position="84"/>
    </location>
</feature>
<dbReference type="Pfam" id="PF00104">
    <property type="entry name" value="Hormone_recep"/>
    <property type="match status" value="1"/>
</dbReference>
<evidence type="ECO:0000256" key="1">
    <source>
        <dbReference type="ARBA" id="ARBA00022723"/>
    </source>
</evidence>
<evidence type="ECO:0000259" key="10">
    <source>
        <dbReference type="PROSITE" id="PS51843"/>
    </source>
</evidence>
<evidence type="ECO:0000256" key="8">
    <source>
        <dbReference type="ARBA" id="ARBA00023242"/>
    </source>
</evidence>
<dbReference type="PROSITE" id="PS51843">
    <property type="entry name" value="NR_LBD"/>
    <property type="match status" value="1"/>
</dbReference>
<evidence type="ECO:0000313" key="11">
    <source>
        <dbReference type="EMBL" id="GMR39634.1"/>
    </source>
</evidence>
<evidence type="ECO:0008006" key="13">
    <source>
        <dbReference type="Google" id="ProtNLM"/>
    </source>
</evidence>
<evidence type="ECO:0000256" key="6">
    <source>
        <dbReference type="ARBA" id="ARBA00023163"/>
    </source>
</evidence>
<evidence type="ECO:0000313" key="12">
    <source>
        <dbReference type="Proteomes" id="UP001328107"/>
    </source>
</evidence>
<organism evidence="11 12">
    <name type="scientific">Pristionchus mayeri</name>
    <dbReference type="NCBI Taxonomy" id="1317129"/>
    <lineage>
        <taxon>Eukaryota</taxon>
        <taxon>Metazoa</taxon>
        <taxon>Ecdysozoa</taxon>
        <taxon>Nematoda</taxon>
        <taxon>Chromadorea</taxon>
        <taxon>Rhabditida</taxon>
        <taxon>Rhabditina</taxon>
        <taxon>Diplogasteromorpha</taxon>
        <taxon>Diplogasteroidea</taxon>
        <taxon>Neodiplogasteridae</taxon>
        <taxon>Pristionchus</taxon>
    </lineage>
</organism>
<evidence type="ECO:0000256" key="7">
    <source>
        <dbReference type="ARBA" id="ARBA00023170"/>
    </source>
</evidence>
<evidence type="ECO:0000259" key="9">
    <source>
        <dbReference type="PROSITE" id="PS51030"/>
    </source>
</evidence>
<keyword evidence="2" id="KW-0863">Zinc-finger</keyword>
<keyword evidence="1" id="KW-0479">Metal-binding</keyword>
<dbReference type="EMBL" id="BTRK01000002">
    <property type="protein sequence ID" value="GMR39634.1"/>
    <property type="molecule type" value="Genomic_DNA"/>
</dbReference>
<dbReference type="SMART" id="SM00430">
    <property type="entry name" value="HOLI"/>
    <property type="match status" value="1"/>
</dbReference>
<dbReference type="InterPro" id="IPR013088">
    <property type="entry name" value="Znf_NHR/GATA"/>
</dbReference>
<dbReference type="SUPFAM" id="SSF48508">
    <property type="entry name" value="Nuclear receptor ligand-binding domain"/>
    <property type="match status" value="1"/>
</dbReference>
<protein>
    <recommendedName>
        <fullName evidence="13">Nuclear receptor</fullName>
    </recommendedName>
</protein>
<dbReference type="Gene3D" id="3.30.50.10">
    <property type="entry name" value="Erythroid Transcription Factor GATA-1, subunit A"/>
    <property type="match status" value="1"/>
</dbReference>
<dbReference type="SUPFAM" id="SSF57716">
    <property type="entry name" value="Glucocorticoid receptor-like (DNA-binding domain)"/>
    <property type="match status" value="1"/>
</dbReference>
<accession>A0AAN5CE94</accession>
<evidence type="ECO:0000256" key="5">
    <source>
        <dbReference type="ARBA" id="ARBA00023125"/>
    </source>
</evidence>
<dbReference type="InterPro" id="IPR035500">
    <property type="entry name" value="NHR-like_dom_sf"/>
</dbReference>
<dbReference type="Gene3D" id="1.10.565.10">
    <property type="entry name" value="Retinoid X Receptor"/>
    <property type="match status" value="1"/>
</dbReference>
<reference evidence="12" key="1">
    <citation type="submission" date="2022-10" db="EMBL/GenBank/DDBJ databases">
        <title>Genome assembly of Pristionchus species.</title>
        <authorList>
            <person name="Yoshida K."/>
            <person name="Sommer R.J."/>
        </authorList>
    </citation>
    <scope>NUCLEOTIDE SEQUENCE [LARGE SCALE GENOMIC DNA]</scope>
    <source>
        <strain evidence="12">RS5460</strain>
    </source>
</reference>
<keyword evidence="5" id="KW-0238">DNA-binding</keyword>
<evidence type="ECO:0000256" key="4">
    <source>
        <dbReference type="ARBA" id="ARBA00023015"/>
    </source>
</evidence>
<keyword evidence="8" id="KW-0539">Nucleus</keyword>
<keyword evidence="6" id="KW-0804">Transcription</keyword>
<dbReference type="SMART" id="SM00399">
    <property type="entry name" value="ZnF_C4"/>
    <property type="match status" value="1"/>
</dbReference>
<dbReference type="PANTHER" id="PTHR46011">
    <property type="entry name" value="NUCLEAR HORMONE RECEPTOR FAMILY MEMBER NHR-86-RELATED"/>
    <property type="match status" value="1"/>
</dbReference>
<comment type="caution">
    <text evidence="11">The sequence shown here is derived from an EMBL/GenBank/DDBJ whole genome shotgun (WGS) entry which is preliminary data.</text>
</comment>
<dbReference type="GO" id="GO:0003700">
    <property type="term" value="F:DNA-binding transcription factor activity"/>
    <property type="evidence" value="ECO:0007669"/>
    <property type="project" value="InterPro"/>
</dbReference>
<dbReference type="GO" id="GO:0005634">
    <property type="term" value="C:nucleus"/>
    <property type="evidence" value="ECO:0007669"/>
    <property type="project" value="TreeGrafter"/>
</dbReference>
<evidence type="ECO:0000256" key="2">
    <source>
        <dbReference type="ARBA" id="ARBA00022771"/>
    </source>
</evidence>
<dbReference type="AlphaFoldDB" id="A0AAN5CE94"/>
<evidence type="ECO:0000256" key="3">
    <source>
        <dbReference type="ARBA" id="ARBA00022833"/>
    </source>
</evidence>
<keyword evidence="4" id="KW-0805">Transcription regulation</keyword>
<dbReference type="Proteomes" id="UP001328107">
    <property type="component" value="Unassembled WGS sequence"/>
</dbReference>
<name>A0AAN5CE94_9BILA</name>
<dbReference type="GO" id="GO:0043565">
    <property type="term" value="F:sequence-specific DNA binding"/>
    <property type="evidence" value="ECO:0007669"/>
    <property type="project" value="InterPro"/>
</dbReference>
<dbReference type="InterPro" id="IPR001628">
    <property type="entry name" value="Znf_hrmn_rcpt"/>
</dbReference>
<dbReference type="InterPro" id="IPR000536">
    <property type="entry name" value="Nucl_hrmn_rcpt_lig-bd"/>
</dbReference>
<keyword evidence="3" id="KW-0862">Zinc</keyword>